<dbReference type="InterPro" id="IPR041677">
    <property type="entry name" value="DNA2/NAM7_AAA_11"/>
</dbReference>
<dbReference type="PANTHER" id="PTHR10887">
    <property type="entry name" value="DNA2/NAM7 HELICASE FAMILY"/>
    <property type="match status" value="1"/>
</dbReference>
<sequence>MSIIQVFARWEKFESDVARSKTNPNPSAKVIADHFPFMRYFADVSSPLFKVFFVIEQFFDSALSYSSHLNDFNSITLCLFVIDRIYQDASNLFSNDWEIAQGCWRYIRGIFTQLEEFRSFELLRSGRDRTDYLLVKEAKIIAMTCTHAALRRKDLVELGFRYDNILMEEAAQILEVETFIPLLLQNPQDGRSRLKRWIMIGDHHQLPPVVQNIAFQKYSNMEQSLFARFVRLGVPHVLLDQQGRARAEIADLYNWRYEQLGNLPHIEALPEFQRANSGFEFNYQLIDVPDFNGVGETTPSPYFYQNLGEAEYAVALFTYMRILGYPAEKISIITTYNGQASLLRDVVQTRCAENPLIGVPHKISTVDKYQGQQNDYIILSLVRTKNIGHIRDVRRLVVALSRARLGLYVLGRVSLFQNCLELATAFQRNGQPPASKIIQIQDTIHMSTFVHQFYMSNMEQMKASYKEHMKDYFDARQAAINARLAAEAVAKAVEEAKTEEEKGIPEPTAMEMEEADITFESMDFERQDPEKLGK</sequence>
<dbReference type="STRING" id="387005.A0A183I5Q2"/>
<dbReference type="InterPro" id="IPR027417">
    <property type="entry name" value="P-loop_NTPase"/>
</dbReference>
<dbReference type="CDD" id="cd17935">
    <property type="entry name" value="EEXXQc_AQR"/>
    <property type="match status" value="1"/>
</dbReference>
<dbReference type="Proteomes" id="UP000267606">
    <property type="component" value="Unassembled WGS sequence"/>
</dbReference>
<name>A0A183I5Q2_9BILA</name>
<gene>
    <name evidence="4" type="ORF">OFLC_LOCUS15064</name>
</gene>
<dbReference type="CDD" id="cd18808">
    <property type="entry name" value="SF1_C_Upf1"/>
    <property type="match status" value="1"/>
</dbReference>
<reference evidence="4 5" key="2">
    <citation type="submission" date="2018-11" db="EMBL/GenBank/DDBJ databases">
        <authorList>
            <consortium name="Pathogen Informatics"/>
        </authorList>
    </citation>
    <scope>NUCLEOTIDE SEQUENCE [LARGE SCALE GENOMIC DNA]</scope>
</reference>
<protein>
    <submittedName>
        <fullName evidence="6">AAA_12 domain-containing protein</fullName>
    </submittedName>
</protein>
<evidence type="ECO:0000313" key="6">
    <source>
        <dbReference type="WBParaSite" id="OFLC_0001507501-mRNA-1"/>
    </source>
</evidence>
<feature type="compositionally biased region" description="Basic and acidic residues" evidence="1">
    <location>
        <begin position="523"/>
        <end position="534"/>
    </location>
</feature>
<dbReference type="GO" id="GO:0004386">
    <property type="term" value="F:helicase activity"/>
    <property type="evidence" value="ECO:0007669"/>
    <property type="project" value="InterPro"/>
</dbReference>
<dbReference type="FunFam" id="3.40.50.300:FF:003210">
    <property type="entry name" value="RNA helicase aquarius"/>
    <property type="match status" value="1"/>
</dbReference>
<keyword evidence="5" id="KW-1185">Reference proteome</keyword>
<dbReference type="AlphaFoldDB" id="A0A183I5Q2"/>
<accession>A0A183I5Q2</accession>
<organism evidence="6">
    <name type="scientific">Onchocerca flexuosa</name>
    <dbReference type="NCBI Taxonomy" id="387005"/>
    <lineage>
        <taxon>Eukaryota</taxon>
        <taxon>Metazoa</taxon>
        <taxon>Ecdysozoa</taxon>
        <taxon>Nematoda</taxon>
        <taxon>Chromadorea</taxon>
        <taxon>Rhabditida</taxon>
        <taxon>Spirurina</taxon>
        <taxon>Spiruromorpha</taxon>
        <taxon>Filarioidea</taxon>
        <taxon>Onchocercidae</taxon>
        <taxon>Onchocerca</taxon>
    </lineage>
</organism>
<feature type="domain" description="DNA2/NAM7 helicase helicase" evidence="2">
    <location>
        <begin position="123"/>
        <end position="211"/>
    </location>
</feature>
<proteinExistence type="predicted"/>
<dbReference type="InterPro" id="IPR041679">
    <property type="entry name" value="DNA2/NAM7-like_C"/>
</dbReference>
<dbReference type="GO" id="GO:0003729">
    <property type="term" value="F:mRNA binding"/>
    <property type="evidence" value="ECO:0007669"/>
    <property type="project" value="TreeGrafter"/>
</dbReference>
<feature type="domain" description="DNA2/NAM7 helicase-like C-terminal" evidence="3">
    <location>
        <begin position="221"/>
        <end position="412"/>
    </location>
</feature>
<evidence type="ECO:0000259" key="2">
    <source>
        <dbReference type="Pfam" id="PF13086"/>
    </source>
</evidence>
<evidence type="ECO:0000313" key="4">
    <source>
        <dbReference type="EMBL" id="VDP20228.1"/>
    </source>
</evidence>
<dbReference type="EMBL" id="UZAJ01041556">
    <property type="protein sequence ID" value="VDP20228.1"/>
    <property type="molecule type" value="Genomic_DNA"/>
</dbReference>
<dbReference type="Pfam" id="PF13086">
    <property type="entry name" value="AAA_11"/>
    <property type="match status" value="1"/>
</dbReference>
<dbReference type="Pfam" id="PF13087">
    <property type="entry name" value="AAA_12"/>
    <property type="match status" value="1"/>
</dbReference>
<feature type="region of interest" description="Disordered" evidence="1">
    <location>
        <begin position="496"/>
        <end position="534"/>
    </location>
</feature>
<evidence type="ECO:0000259" key="3">
    <source>
        <dbReference type="Pfam" id="PF13087"/>
    </source>
</evidence>
<reference evidence="6" key="1">
    <citation type="submission" date="2016-06" db="UniProtKB">
        <authorList>
            <consortium name="WormBaseParasite"/>
        </authorList>
    </citation>
    <scope>IDENTIFICATION</scope>
</reference>
<dbReference type="InterPro" id="IPR045055">
    <property type="entry name" value="DNA2/NAM7-like"/>
</dbReference>
<evidence type="ECO:0000256" key="1">
    <source>
        <dbReference type="SAM" id="MobiDB-lite"/>
    </source>
</evidence>
<dbReference type="SUPFAM" id="SSF52540">
    <property type="entry name" value="P-loop containing nucleoside triphosphate hydrolases"/>
    <property type="match status" value="1"/>
</dbReference>
<dbReference type="GO" id="GO:0071013">
    <property type="term" value="C:catalytic step 2 spliceosome"/>
    <property type="evidence" value="ECO:0007669"/>
    <property type="project" value="TreeGrafter"/>
</dbReference>
<dbReference type="PANTHER" id="PTHR10887:SF5">
    <property type="entry name" value="RNA HELICASE AQUARIUS"/>
    <property type="match status" value="1"/>
</dbReference>
<dbReference type="Gene3D" id="3.40.50.300">
    <property type="entry name" value="P-loop containing nucleotide triphosphate hydrolases"/>
    <property type="match status" value="2"/>
</dbReference>
<dbReference type="FunFam" id="3.40.50.300:FF:002863">
    <property type="entry name" value="Pre-mRNA-splicing factor cwf11"/>
    <property type="match status" value="1"/>
</dbReference>
<dbReference type="WBParaSite" id="OFLC_0001507501-mRNA-1">
    <property type="protein sequence ID" value="OFLC_0001507501-mRNA-1"/>
    <property type="gene ID" value="OFLC_0001507501"/>
</dbReference>
<dbReference type="InterPro" id="IPR047187">
    <property type="entry name" value="SF1_C_Upf1"/>
</dbReference>
<evidence type="ECO:0000313" key="5">
    <source>
        <dbReference type="Proteomes" id="UP000267606"/>
    </source>
</evidence>